<sequence length="328" mass="35809">MQRDMDDPFLARKVPMLDPRLFHPDAVDAETAALNADILARLTGAPDQWSAPAAVVRENRAKGLGPFPPLPKSPRAKVVTIDGPSGPLHLRVIAPETPRGVFLHIHGGGWMLGAADEQDPFLEFFAERLGFAAVSVDYRLAPEHPYPAGPDDCEAAALWLVREGRERFGTERFIIGGDSAGAHLSVVTMLRLRERHGLTPFAGANLIAGVYDLALTPSVRRWGEEKLILNTRDIFLFVQGFLRREGDMRAPDVSPIHADLSGLPPALFTIGTRDPLIDDSLFMAGRWAAAGNRSELAVWPGGCHVFTRFDIGLTREALARMEGFVASL</sequence>
<dbReference type="Pfam" id="PF07859">
    <property type="entry name" value="Abhydrolase_3"/>
    <property type="match status" value="1"/>
</dbReference>
<evidence type="ECO:0000313" key="3">
    <source>
        <dbReference type="EMBL" id="MBB4017269.1"/>
    </source>
</evidence>
<dbReference type="InterPro" id="IPR013094">
    <property type="entry name" value="AB_hydrolase_3"/>
</dbReference>
<dbReference type="AlphaFoldDB" id="A0A840C189"/>
<dbReference type="Gene3D" id="3.40.50.1820">
    <property type="entry name" value="alpha/beta hydrolase"/>
    <property type="match status" value="1"/>
</dbReference>
<keyword evidence="1" id="KW-0378">Hydrolase</keyword>
<gene>
    <name evidence="3" type="ORF">GGR16_002298</name>
</gene>
<dbReference type="SUPFAM" id="SSF53474">
    <property type="entry name" value="alpha/beta-Hydrolases"/>
    <property type="match status" value="1"/>
</dbReference>
<protein>
    <submittedName>
        <fullName evidence="3">Acetyl esterase/lipase</fullName>
    </submittedName>
</protein>
<feature type="domain" description="Alpha/beta hydrolase fold-3" evidence="2">
    <location>
        <begin position="103"/>
        <end position="307"/>
    </location>
</feature>
<accession>A0A840C189</accession>
<reference evidence="3 4" key="1">
    <citation type="submission" date="2020-08" db="EMBL/GenBank/DDBJ databases">
        <title>Genomic Encyclopedia of Type Strains, Phase IV (KMG-IV): sequencing the most valuable type-strain genomes for metagenomic binning, comparative biology and taxonomic classification.</title>
        <authorList>
            <person name="Goeker M."/>
        </authorList>
    </citation>
    <scope>NUCLEOTIDE SEQUENCE [LARGE SCALE GENOMIC DNA]</scope>
    <source>
        <strain evidence="3 4">DSM 103737</strain>
    </source>
</reference>
<name>A0A840C189_9HYPH</name>
<dbReference type="PANTHER" id="PTHR48081:SF8">
    <property type="entry name" value="ALPHA_BETA HYDROLASE FOLD-3 DOMAIN-CONTAINING PROTEIN-RELATED"/>
    <property type="match status" value="1"/>
</dbReference>
<evidence type="ECO:0000313" key="4">
    <source>
        <dbReference type="Proteomes" id="UP000577362"/>
    </source>
</evidence>
<dbReference type="InterPro" id="IPR050300">
    <property type="entry name" value="GDXG_lipolytic_enzyme"/>
</dbReference>
<organism evidence="3 4">
    <name type="scientific">Chelatococcus caeni</name>
    <dbReference type="NCBI Taxonomy" id="1348468"/>
    <lineage>
        <taxon>Bacteria</taxon>
        <taxon>Pseudomonadati</taxon>
        <taxon>Pseudomonadota</taxon>
        <taxon>Alphaproteobacteria</taxon>
        <taxon>Hyphomicrobiales</taxon>
        <taxon>Chelatococcaceae</taxon>
        <taxon>Chelatococcus</taxon>
    </lineage>
</organism>
<dbReference type="InterPro" id="IPR029058">
    <property type="entry name" value="AB_hydrolase_fold"/>
</dbReference>
<dbReference type="PANTHER" id="PTHR48081">
    <property type="entry name" value="AB HYDROLASE SUPERFAMILY PROTEIN C4A8.06C"/>
    <property type="match status" value="1"/>
</dbReference>
<evidence type="ECO:0000259" key="2">
    <source>
        <dbReference type="Pfam" id="PF07859"/>
    </source>
</evidence>
<comment type="caution">
    <text evidence="3">The sequence shown here is derived from an EMBL/GenBank/DDBJ whole genome shotgun (WGS) entry which is preliminary data.</text>
</comment>
<dbReference type="GO" id="GO:0016787">
    <property type="term" value="F:hydrolase activity"/>
    <property type="evidence" value="ECO:0007669"/>
    <property type="project" value="UniProtKB-KW"/>
</dbReference>
<proteinExistence type="predicted"/>
<keyword evidence="4" id="KW-1185">Reference proteome</keyword>
<evidence type="ECO:0000256" key="1">
    <source>
        <dbReference type="ARBA" id="ARBA00022801"/>
    </source>
</evidence>
<dbReference type="EMBL" id="JACIEN010000002">
    <property type="protein sequence ID" value="MBB4017269.1"/>
    <property type="molecule type" value="Genomic_DNA"/>
</dbReference>
<dbReference type="Proteomes" id="UP000577362">
    <property type="component" value="Unassembled WGS sequence"/>
</dbReference>